<dbReference type="SUPFAM" id="SSF88723">
    <property type="entry name" value="PIN domain-like"/>
    <property type="match status" value="1"/>
</dbReference>
<dbReference type="AlphaFoldDB" id="A0A916UXC5"/>
<gene>
    <name evidence="2" type="ORF">GCM10011396_44730</name>
</gene>
<protein>
    <recommendedName>
        <fullName evidence="1">PIN domain-containing protein</fullName>
    </recommendedName>
</protein>
<evidence type="ECO:0000259" key="1">
    <source>
        <dbReference type="Pfam" id="PF13470"/>
    </source>
</evidence>
<dbReference type="InterPro" id="IPR002716">
    <property type="entry name" value="PIN_dom"/>
</dbReference>
<reference evidence="2" key="1">
    <citation type="journal article" date="2014" name="Int. J. Syst. Evol. Microbiol.">
        <title>Complete genome sequence of Corynebacterium casei LMG S-19264T (=DSM 44701T), isolated from a smear-ripened cheese.</title>
        <authorList>
            <consortium name="US DOE Joint Genome Institute (JGI-PGF)"/>
            <person name="Walter F."/>
            <person name="Albersmeier A."/>
            <person name="Kalinowski J."/>
            <person name="Ruckert C."/>
        </authorList>
    </citation>
    <scope>NUCLEOTIDE SEQUENCE</scope>
    <source>
        <strain evidence="2">CGMCC 1.10998</strain>
    </source>
</reference>
<comment type="caution">
    <text evidence="2">The sequence shown here is derived from an EMBL/GenBank/DDBJ whole genome shotgun (WGS) entry which is preliminary data.</text>
</comment>
<evidence type="ECO:0000313" key="3">
    <source>
        <dbReference type="Proteomes" id="UP000637423"/>
    </source>
</evidence>
<keyword evidence="3" id="KW-1185">Reference proteome</keyword>
<proteinExistence type="predicted"/>
<sequence>MSKLVVLDTNVCLDLFVFHDPRWAGLLGGLQDGSIKAVTRNDCRMEWLAVLNYPHLPVALDQRGGIIQQFDQHIECVSPIAKSTLRLPVCTDKDDQKFLELARDAGADILITKDKALLKLARKTKQAGLYTIQTPEKFIAEQNAATKPA</sequence>
<dbReference type="RefSeq" id="WP_229751285.1">
    <property type="nucleotide sequence ID" value="NZ_BMED01000005.1"/>
</dbReference>
<dbReference type="Proteomes" id="UP000637423">
    <property type="component" value="Unassembled WGS sequence"/>
</dbReference>
<dbReference type="EMBL" id="BMED01000005">
    <property type="protein sequence ID" value="GGC92490.1"/>
    <property type="molecule type" value="Genomic_DNA"/>
</dbReference>
<dbReference type="Pfam" id="PF13470">
    <property type="entry name" value="PIN_3"/>
    <property type="match status" value="1"/>
</dbReference>
<dbReference type="InterPro" id="IPR002850">
    <property type="entry name" value="PIN_toxin-like"/>
</dbReference>
<name>A0A916UXC5_9BURK</name>
<reference evidence="2" key="2">
    <citation type="submission" date="2020-09" db="EMBL/GenBank/DDBJ databases">
        <authorList>
            <person name="Sun Q."/>
            <person name="Zhou Y."/>
        </authorList>
    </citation>
    <scope>NUCLEOTIDE SEQUENCE</scope>
    <source>
        <strain evidence="2">CGMCC 1.10998</strain>
    </source>
</reference>
<accession>A0A916UXC5</accession>
<dbReference type="NCBIfam" id="TIGR00305">
    <property type="entry name" value="putative toxin-antitoxin system toxin component, PIN family"/>
    <property type="match status" value="1"/>
</dbReference>
<evidence type="ECO:0000313" key="2">
    <source>
        <dbReference type="EMBL" id="GGC92490.1"/>
    </source>
</evidence>
<dbReference type="PANTHER" id="PTHR34610:SF3">
    <property type="entry name" value="SSL7007 PROTEIN"/>
    <property type="match status" value="1"/>
</dbReference>
<organism evidence="2 3">
    <name type="scientific">Undibacterium terreum</name>
    <dbReference type="NCBI Taxonomy" id="1224302"/>
    <lineage>
        <taxon>Bacteria</taxon>
        <taxon>Pseudomonadati</taxon>
        <taxon>Pseudomonadota</taxon>
        <taxon>Betaproteobacteria</taxon>
        <taxon>Burkholderiales</taxon>
        <taxon>Oxalobacteraceae</taxon>
        <taxon>Undibacterium</taxon>
    </lineage>
</organism>
<dbReference type="InterPro" id="IPR029060">
    <property type="entry name" value="PIN-like_dom_sf"/>
</dbReference>
<feature type="domain" description="PIN" evidence="1">
    <location>
        <begin position="5"/>
        <end position="116"/>
    </location>
</feature>
<dbReference type="PANTHER" id="PTHR34610">
    <property type="entry name" value="SSL7007 PROTEIN"/>
    <property type="match status" value="1"/>
</dbReference>